<name>A0ACC6MLA3_MYCPF</name>
<proteinExistence type="predicted"/>
<keyword evidence="2" id="KW-1185">Reference proteome</keyword>
<comment type="caution">
    <text evidence="1">The sequence shown here is derived from an EMBL/GenBank/DDBJ whole genome shotgun (WGS) entry which is preliminary data.</text>
</comment>
<organism evidence="1 2">
    <name type="scientific">Mycolicibacterium parafortuitum</name>
    <name type="common">Mycobacterium parafortuitum</name>
    <dbReference type="NCBI Taxonomy" id="39692"/>
    <lineage>
        <taxon>Bacteria</taxon>
        <taxon>Bacillati</taxon>
        <taxon>Actinomycetota</taxon>
        <taxon>Actinomycetes</taxon>
        <taxon>Mycobacteriales</taxon>
        <taxon>Mycobacteriaceae</taxon>
        <taxon>Mycolicibacterium</taxon>
    </lineage>
</organism>
<dbReference type="EMBL" id="JAOXLN010000023">
    <property type="protein sequence ID" value="MDZ5087754.1"/>
    <property type="molecule type" value="Genomic_DNA"/>
</dbReference>
<sequence length="178" mass="17605">MLLVPSPTPTISRRHLLLGATALAAAGLTVAACGTAPPPPDLDDLTTALDRARADSQLATEVAERIRGPVAQALDAVAAERSAHADALADEIVRLTGQAAPSTSVTVSTTTTTTSSTASVADPPPTVDDVVGALRTSAESATTSATALSGYRAGLLGSIAAACTAAYTVALTPLGETS</sequence>
<protein>
    <submittedName>
        <fullName evidence="1">Uncharacterized protein</fullName>
    </submittedName>
</protein>
<evidence type="ECO:0000313" key="1">
    <source>
        <dbReference type="EMBL" id="MDZ5087754.1"/>
    </source>
</evidence>
<reference evidence="1 2" key="1">
    <citation type="journal article" date="2021" name="Chemosphere">
        <title>Bioballs carrying a syntrophic Rhodococcus and Mycolicibacterium consortium for simultaneous sorption and biodegradation of fuel oil in contaminated freshwater.</title>
        <authorList>
            <person name="Naloka K."/>
            <person name="Polrit D."/>
            <person name="Muangchinda C."/>
            <person name="Thoetkiattikul H."/>
            <person name="Pinyakong O."/>
        </authorList>
    </citation>
    <scope>NUCLEOTIDE SEQUENCE [LARGE SCALE GENOMIC DNA]</scope>
    <source>
        <strain evidence="1 2">J101</strain>
    </source>
</reference>
<accession>A0ACC6MLA3</accession>
<dbReference type="Proteomes" id="UP001289645">
    <property type="component" value="Unassembled WGS sequence"/>
</dbReference>
<gene>
    <name evidence="1" type="ORF">OHX15_20380</name>
</gene>
<evidence type="ECO:0000313" key="2">
    <source>
        <dbReference type="Proteomes" id="UP001289645"/>
    </source>
</evidence>